<dbReference type="InterPro" id="IPR043198">
    <property type="entry name" value="Cyclin/Ssn8"/>
</dbReference>
<dbReference type="Gene3D" id="1.10.472.10">
    <property type="entry name" value="Cyclin-like"/>
    <property type="match status" value="3"/>
</dbReference>
<reference evidence="4" key="1">
    <citation type="submission" date="2016-05" db="EMBL/GenBank/DDBJ databases">
        <title>Comparative genomics of biotechnologically important yeasts.</title>
        <authorList>
            <consortium name="DOE Joint Genome Institute"/>
            <person name="Riley R."/>
            <person name="Haridas S."/>
            <person name="Wolfe K.H."/>
            <person name="Lopes M.R."/>
            <person name="Hittinger C.T."/>
            <person name="Goker M."/>
            <person name="Salamov A."/>
            <person name="Wisecaver J."/>
            <person name="Long T.M."/>
            <person name="Aerts A.L."/>
            <person name="Barry K."/>
            <person name="Choi C."/>
            <person name="Clum A."/>
            <person name="Coughlan A.Y."/>
            <person name="Deshpande S."/>
            <person name="Douglass A.P."/>
            <person name="Hanson S.J."/>
            <person name="Klenk H.-P."/>
            <person name="Labutti K."/>
            <person name="Lapidus A."/>
            <person name="Lindquist E."/>
            <person name="Lipzen A."/>
            <person name="Meier-Kolthoff J.P."/>
            <person name="Ohm R.A."/>
            <person name="Otillar R.P."/>
            <person name="Pangilinan J."/>
            <person name="Peng Y."/>
            <person name="Rokas A."/>
            <person name="Rosa C.A."/>
            <person name="Scheuner C."/>
            <person name="Sibirny A.A."/>
            <person name="Slot J.C."/>
            <person name="Stielow J.B."/>
            <person name="Sun H."/>
            <person name="Kurtzman C.P."/>
            <person name="Blackwell M."/>
            <person name="Grigoriev I.V."/>
            <person name="Jeffries T.W."/>
        </authorList>
    </citation>
    <scope>NUCLEOTIDE SEQUENCE [LARGE SCALE GENOMIC DNA]</scope>
    <source>
        <strain evidence="4">DSM 1968</strain>
    </source>
</reference>
<dbReference type="CDD" id="cd20513">
    <property type="entry name" value="CYCLIN_CCNC_rpt1"/>
    <property type="match status" value="1"/>
</dbReference>
<sequence length="293" mass="33586">MSISYNINLRIYLHKCLLTLSRKLNLKIQPVATAQIYLSRFLITVSIKEINLYLLIATCVYLACKIEESAHHIRTVLSESRNLWPEFIPNDITKLAEFEFYLIDELEHCLVVHHPYKSLIQLKNVLSTYDFQILAGSNEDTTLVNANSVANNKAYSSENNLLASTLMNNSGSSASSLSIKNIQLTDDEIQAAWSFINDSYITDLPLIVPPHIIAISSIFLSIFISKKLSMSNYLNLIKQNERLLFLINFIAFSKINLNQIIESIQEILILYESWSKYDEKSIKDDIKFLLLNR</sequence>
<dbReference type="InterPro" id="IPR013763">
    <property type="entry name" value="Cyclin-like_dom"/>
</dbReference>
<evidence type="ECO:0000313" key="3">
    <source>
        <dbReference type="EMBL" id="ODV61011.1"/>
    </source>
</evidence>
<dbReference type="PANTHER" id="PTHR10026">
    <property type="entry name" value="CYCLIN"/>
    <property type="match status" value="1"/>
</dbReference>
<name>A0A1D2VH66_9ASCO</name>
<dbReference type="EMBL" id="KV454480">
    <property type="protein sequence ID" value="ODV61011.1"/>
    <property type="molecule type" value="Genomic_DNA"/>
</dbReference>
<dbReference type="InterPro" id="IPR036915">
    <property type="entry name" value="Cyclin-like_sf"/>
</dbReference>
<keyword evidence="1" id="KW-0195">Cyclin</keyword>
<dbReference type="InterPro" id="IPR006671">
    <property type="entry name" value="Cyclin_N"/>
</dbReference>
<gene>
    <name evidence="3" type="ORF">ASCRUDRAFT_7984</name>
</gene>
<keyword evidence="4" id="KW-1185">Reference proteome</keyword>
<dbReference type="AlphaFoldDB" id="A0A1D2VH66"/>
<dbReference type="FunCoup" id="A0A1D2VH66">
    <property type="interactions" value="951"/>
</dbReference>
<evidence type="ECO:0000256" key="1">
    <source>
        <dbReference type="RuleBase" id="RU000383"/>
    </source>
</evidence>
<dbReference type="Proteomes" id="UP000095038">
    <property type="component" value="Unassembled WGS sequence"/>
</dbReference>
<dbReference type="OrthoDB" id="10266018at2759"/>
<dbReference type="RefSeq" id="XP_020047318.1">
    <property type="nucleotide sequence ID" value="XM_020194428.1"/>
</dbReference>
<proteinExistence type="inferred from homology"/>
<dbReference type="Pfam" id="PF00134">
    <property type="entry name" value="Cyclin_N"/>
    <property type="match status" value="1"/>
</dbReference>
<dbReference type="PIRSF" id="PIRSF028758">
    <property type="entry name" value="Cyclin, C/H/G types"/>
    <property type="match status" value="1"/>
</dbReference>
<dbReference type="GO" id="GO:0016538">
    <property type="term" value="F:cyclin-dependent protein serine/threonine kinase regulator activity"/>
    <property type="evidence" value="ECO:0007669"/>
    <property type="project" value="InterPro"/>
</dbReference>
<dbReference type="GO" id="GO:0006357">
    <property type="term" value="P:regulation of transcription by RNA polymerase II"/>
    <property type="evidence" value="ECO:0007669"/>
    <property type="project" value="InterPro"/>
</dbReference>
<feature type="domain" description="Cyclin-like" evidence="2">
    <location>
        <begin position="15"/>
        <end position="104"/>
    </location>
</feature>
<accession>A0A1D2VH66</accession>
<comment type="similarity">
    <text evidence="1">Belongs to the cyclin family.</text>
</comment>
<dbReference type="InParanoid" id="A0A1D2VH66"/>
<dbReference type="GeneID" id="30968064"/>
<dbReference type="SMART" id="SM00385">
    <property type="entry name" value="CYCLIN"/>
    <property type="match status" value="1"/>
</dbReference>
<dbReference type="CDD" id="cd20546">
    <property type="entry name" value="CYCLIN_SpCG1C_ScCTK2-like_rpt2"/>
    <property type="match status" value="1"/>
</dbReference>
<dbReference type="STRING" id="1344418.A0A1D2VH66"/>
<organism evidence="3 4">
    <name type="scientific">Ascoidea rubescens DSM 1968</name>
    <dbReference type="NCBI Taxonomy" id="1344418"/>
    <lineage>
        <taxon>Eukaryota</taxon>
        <taxon>Fungi</taxon>
        <taxon>Dikarya</taxon>
        <taxon>Ascomycota</taxon>
        <taxon>Saccharomycotina</taxon>
        <taxon>Saccharomycetes</taxon>
        <taxon>Ascoideaceae</taxon>
        <taxon>Ascoidea</taxon>
    </lineage>
</organism>
<evidence type="ECO:0000313" key="4">
    <source>
        <dbReference type="Proteomes" id="UP000095038"/>
    </source>
</evidence>
<evidence type="ECO:0000259" key="2">
    <source>
        <dbReference type="SMART" id="SM00385"/>
    </source>
</evidence>
<dbReference type="SUPFAM" id="SSF47954">
    <property type="entry name" value="Cyclin-like"/>
    <property type="match status" value="2"/>
</dbReference>
<protein>
    <submittedName>
        <fullName evidence="3">Cyclin-like protein</fullName>
    </submittedName>
</protein>